<reference evidence="7 8" key="1">
    <citation type="submission" date="2024-01" db="EMBL/GenBank/DDBJ databases">
        <title>Genome assemblies of Stephania.</title>
        <authorList>
            <person name="Yang L."/>
        </authorList>
    </citation>
    <scope>NUCLEOTIDE SEQUENCE [LARGE SCALE GENOMIC DNA]</scope>
    <source>
        <strain evidence="7">JXDWG</strain>
        <tissue evidence="7">Leaf</tissue>
    </source>
</reference>
<dbReference type="SUPFAM" id="SSF101941">
    <property type="entry name" value="NAC domain"/>
    <property type="match status" value="1"/>
</dbReference>
<keyword evidence="2" id="KW-0238">DNA-binding</keyword>
<evidence type="ECO:0000313" key="8">
    <source>
        <dbReference type="Proteomes" id="UP001419268"/>
    </source>
</evidence>
<keyword evidence="4" id="KW-0539">Nucleus</keyword>
<dbReference type="Pfam" id="PF02365">
    <property type="entry name" value="NAM"/>
    <property type="match status" value="1"/>
</dbReference>
<dbReference type="GO" id="GO:0006355">
    <property type="term" value="P:regulation of DNA-templated transcription"/>
    <property type="evidence" value="ECO:0007669"/>
    <property type="project" value="InterPro"/>
</dbReference>
<dbReference type="Gene3D" id="2.170.150.80">
    <property type="entry name" value="NAC domain"/>
    <property type="match status" value="1"/>
</dbReference>
<dbReference type="Proteomes" id="UP001419268">
    <property type="component" value="Unassembled WGS sequence"/>
</dbReference>
<proteinExistence type="predicted"/>
<organism evidence="7 8">
    <name type="scientific">Stephania cephalantha</name>
    <dbReference type="NCBI Taxonomy" id="152367"/>
    <lineage>
        <taxon>Eukaryota</taxon>
        <taxon>Viridiplantae</taxon>
        <taxon>Streptophyta</taxon>
        <taxon>Embryophyta</taxon>
        <taxon>Tracheophyta</taxon>
        <taxon>Spermatophyta</taxon>
        <taxon>Magnoliopsida</taxon>
        <taxon>Ranunculales</taxon>
        <taxon>Menispermaceae</taxon>
        <taxon>Menispermoideae</taxon>
        <taxon>Cissampelideae</taxon>
        <taxon>Stephania</taxon>
    </lineage>
</organism>
<evidence type="ECO:0000256" key="5">
    <source>
        <dbReference type="SAM" id="SignalP"/>
    </source>
</evidence>
<feature type="signal peptide" evidence="5">
    <location>
        <begin position="1"/>
        <end position="22"/>
    </location>
</feature>
<dbReference type="InterPro" id="IPR003441">
    <property type="entry name" value="NAC-dom"/>
</dbReference>
<gene>
    <name evidence="7" type="ORF">Scep_015945</name>
</gene>
<dbReference type="InterPro" id="IPR036093">
    <property type="entry name" value="NAC_dom_sf"/>
</dbReference>
<evidence type="ECO:0000313" key="7">
    <source>
        <dbReference type="EMBL" id="KAK9117852.1"/>
    </source>
</evidence>
<dbReference type="PANTHER" id="PTHR31719">
    <property type="entry name" value="NAC TRANSCRIPTION FACTOR 56"/>
    <property type="match status" value="1"/>
</dbReference>
<evidence type="ECO:0000256" key="4">
    <source>
        <dbReference type="ARBA" id="ARBA00023242"/>
    </source>
</evidence>
<accession>A0AAP0ILY2</accession>
<feature type="chain" id="PRO_5042954397" description="NAC domain-containing protein" evidence="5">
    <location>
        <begin position="23"/>
        <end position="217"/>
    </location>
</feature>
<name>A0AAP0ILY2_9MAGN</name>
<protein>
    <recommendedName>
        <fullName evidence="6">NAC domain-containing protein</fullName>
    </recommendedName>
</protein>
<dbReference type="GO" id="GO:0003677">
    <property type="term" value="F:DNA binding"/>
    <property type="evidence" value="ECO:0007669"/>
    <property type="project" value="UniProtKB-KW"/>
</dbReference>
<keyword evidence="8" id="KW-1185">Reference proteome</keyword>
<keyword evidence="1" id="KW-0805">Transcription regulation</keyword>
<dbReference type="PROSITE" id="PS51005">
    <property type="entry name" value="NAC"/>
    <property type="match status" value="1"/>
</dbReference>
<dbReference type="EMBL" id="JBBNAG010000007">
    <property type="protein sequence ID" value="KAK9117852.1"/>
    <property type="molecule type" value="Genomic_DNA"/>
</dbReference>
<dbReference type="PANTHER" id="PTHR31719:SF123">
    <property type="entry name" value="NAC DOMAIN-CONTAINING PROTEIN"/>
    <property type="match status" value="1"/>
</dbReference>
<dbReference type="AlphaFoldDB" id="A0AAP0ILY2"/>
<comment type="caution">
    <text evidence="7">The sequence shown here is derived from an EMBL/GenBank/DDBJ whole genome shotgun (WGS) entry which is preliminary data.</text>
</comment>
<sequence length="217" mass="24977">MFDPIDCWCLLLTFMCIGGVFGGGSGDGAGKEEGGEGIKLDNAMVEFDNAMVPTGYKFLPTDDELVRHYLLNKVCEKEILAPDISNMSVDQFYSISPEELAETGKKEVFFFIHCKSKQEQNFGRLRTVKDDKGVWLQKKEEKKNLDDNIFSLKKQFRFFKRKLSGIERTCWVLEEYQVRCKHHLHNEVGSLHNIYDIFIESQPPTSYVIKLLGYPID</sequence>
<feature type="domain" description="NAC" evidence="6">
    <location>
        <begin position="52"/>
        <end position="200"/>
    </location>
</feature>
<evidence type="ECO:0000256" key="3">
    <source>
        <dbReference type="ARBA" id="ARBA00023163"/>
    </source>
</evidence>
<dbReference type="GO" id="GO:0048731">
    <property type="term" value="P:system development"/>
    <property type="evidence" value="ECO:0007669"/>
    <property type="project" value="TreeGrafter"/>
</dbReference>
<evidence type="ECO:0000256" key="1">
    <source>
        <dbReference type="ARBA" id="ARBA00023015"/>
    </source>
</evidence>
<keyword evidence="5" id="KW-0732">Signal</keyword>
<evidence type="ECO:0000259" key="6">
    <source>
        <dbReference type="PROSITE" id="PS51005"/>
    </source>
</evidence>
<keyword evidence="3" id="KW-0804">Transcription</keyword>
<evidence type="ECO:0000256" key="2">
    <source>
        <dbReference type="ARBA" id="ARBA00023125"/>
    </source>
</evidence>